<name>A0A391P2G5_9EUKA</name>
<dbReference type="AlphaFoldDB" id="A0A391P2G5"/>
<proteinExistence type="predicted"/>
<sequence>MPGPQVTFTQVAHTLPHKRVAGGDVPVVVKGGDMFLLKKGIMDRVTLEEREGSLELVPTGLGTDISGRHFPWFMHRVGHRIYTLGDTKCYLLNDRVQGSRVIDYPNGVELKSHVARMCVTHPTNTGMVLCLAPGGVVTSYDTGSNTLTPGAEKPPVSLIGARRLDKNPAADWCVVGECVHFIDTDRFEETRTHHSYNMLTDTWTDHGTLELEVEID</sequence>
<accession>A0A391P2G5</accession>
<reference evidence="1 2" key="1">
    <citation type="journal article" date="2018" name="PLoS ONE">
        <title>The draft genome of Kipferlia bialata reveals reductive genome evolution in fornicate parasites.</title>
        <authorList>
            <person name="Tanifuji G."/>
            <person name="Takabayashi S."/>
            <person name="Kume K."/>
            <person name="Takagi M."/>
            <person name="Nakayama T."/>
            <person name="Kamikawa R."/>
            <person name="Inagaki Y."/>
            <person name="Hashimoto T."/>
        </authorList>
    </citation>
    <scope>NUCLEOTIDE SEQUENCE [LARGE SCALE GENOMIC DNA]</scope>
    <source>
        <strain evidence="1">NY0173</strain>
    </source>
</reference>
<comment type="caution">
    <text evidence="1">The sequence shown here is derived from an EMBL/GenBank/DDBJ whole genome shotgun (WGS) entry which is preliminary data.</text>
</comment>
<dbReference type="Proteomes" id="UP000265618">
    <property type="component" value="Unassembled WGS sequence"/>
</dbReference>
<keyword evidence="2" id="KW-1185">Reference proteome</keyword>
<organism evidence="1 2">
    <name type="scientific">Kipferlia bialata</name>
    <dbReference type="NCBI Taxonomy" id="797122"/>
    <lineage>
        <taxon>Eukaryota</taxon>
        <taxon>Metamonada</taxon>
        <taxon>Carpediemonas-like organisms</taxon>
        <taxon>Kipferlia</taxon>
    </lineage>
</organism>
<evidence type="ECO:0000313" key="1">
    <source>
        <dbReference type="EMBL" id="GCA64433.1"/>
    </source>
</evidence>
<protein>
    <submittedName>
        <fullName evidence="1">Uncharacterized protein</fullName>
    </submittedName>
</protein>
<dbReference type="EMBL" id="BDIP01007217">
    <property type="protein sequence ID" value="GCA64433.1"/>
    <property type="molecule type" value="Genomic_DNA"/>
</dbReference>
<gene>
    <name evidence="1" type="ORF">KIPB_014252</name>
</gene>
<evidence type="ECO:0000313" key="2">
    <source>
        <dbReference type="Proteomes" id="UP000265618"/>
    </source>
</evidence>